<dbReference type="RefSeq" id="XP_006817504.1">
    <property type="nucleotide sequence ID" value="XM_006817441.1"/>
</dbReference>
<evidence type="ECO:0000313" key="2">
    <source>
        <dbReference type="RefSeq" id="XP_006817504.1"/>
    </source>
</evidence>
<reference evidence="2" key="1">
    <citation type="submission" date="2025-08" db="UniProtKB">
        <authorList>
            <consortium name="RefSeq"/>
        </authorList>
    </citation>
    <scope>IDENTIFICATION</scope>
    <source>
        <tissue evidence="2">Testes</tissue>
    </source>
</reference>
<keyword evidence="1" id="KW-1185">Reference proteome</keyword>
<sequence>MAKNLRKAMNMLLEEKKHSLDRPFSENSESKFRAEIFYKSTPLWDRVTVNGESIQHCRNLSRVIGFLQIPYPVLRKREAKAYPVLKKREAKAYPVLRKREAKAYPVLRKREAKAYPVLRKRKAKAYPVLRKRETKAYPVLRKREAKAYPVLRKREAKAYPVLRKREAKAYPVLRKREIIVDEFSQAVGNETIMVSQ</sequence>
<accession>A0ABM0MBW3</accession>
<dbReference type="Proteomes" id="UP000694865">
    <property type="component" value="Unplaced"/>
</dbReference>
<protein>
    <submittedName>
        <fullName evidence="2">Uncharacterized protein LOC102803574</fullName>
    </submittedName>
</protein>
<name>A0ABM0MBW3_SACKO</name>
<dbReference type="GeneID" id="102803574"/>
<proteinExistence type="predicted"/>
<gene>
    <name evidence="2" type="primary">LOC102803574</name>
</gene>
<evidence type="ECO:0000313" key="1">
    <source>
        <dbReference type="Proteomes" id="UP000694865"/>
    </source>
</evidence>
<organism evidence="1 2">
    <name type="scientific">Saccoglossus kowalevskii</name>
    <name type="common">Acorn worm</name>
    <dbReference type="NCBI Taxonomy" id="10224"/>
    <lineage>
        <taxon>Eukaryota</taxon>
        <taxon>Metazoa</taxon>
        <taxon>Hemichordata</taxon>
        <taxon>Enteropneusta</taxon>
        <taxon>Harrimaniidae</taxon>
        <taxon>Saccoglossus</taxon>
    </lineage>
</organism>